<reference evidence="1" key="1">
    <citation type="submission" date="2021-06" db="EMBL/GenBank/DDBJ databases">
        <authorList>
            <person name="Kallberg Y."/>
            <person name="Tangrot J."/>
            <person name="Rosling A."/>
        </authorList>
    </citation>
    <scope>NUCLEOTIDE SEQUENCE</scope>
    <source>
        <strain evidence="1">28 12/20/2015</strain>
    </source>
</reference>
<comment type="caution">
    <text evidence="1">The sequence shown here is derived from an EMBL/GenBank/DDBJ whole genome shotgun (WGS) entry which is preliminary data.</text>
</comment>
<sequence>MQPSNNESQILNKETDSEINSINDEISSDSCTNVFSKTSLSQQYHTDTTKEEITALEVKKNPKLECYLQELIIKYTVRSVKKLQKIIYNLFIPDGNEFDKSLHHDFDFINYMYQKAMSCALSDKKNFIRMINDQKKIDYKRNRVFRLYEDFLEFGAIEADHLINQKDDVNLKNFLNDSDEQDEYHMPPLKVNTTPMFKTPKITKTK</sequence>
<feature type="non-terminal residue" evidence="1">
    <location>
        <position position="206"/>
    </location>
</feature>
<evidence type="ECO:0000313" key="1">
    <source>
        <dbReference type="EMBL" id="CAG8516660.1"/>
    </source>
</evidence>
<gene>
    <name evidence="1" type="ORF">SPELUC_LOCUS3731</name>
</gene>
<organism evidence="1 2">
    <name type="scientific">Cetraspora pellucida</name>
    <dbReference type="NCBI Taxonomy" id="1433469"/>
    <lineage>
        <taxon>Eukaryota</taxon>
        <taxon>Fungi</taxon>
        <taxon>Fungi incertae sedis</taxon>
        <taxon>Mucoromycota</taxon>
        <taxon>Glomeromycotina</taxon>
        <taxon>Glomeromycetes</taxon>
        <taxon>Diversisporales</taxon>
        <taxon>Gigasporaceae</taxon>
        <taxon>Cetraspora</taxon>
    </lineage>
</organism>
<keyword evidence="2" id="KW-1185">Reference proteome</keyword>
<evidence type="ECO:0000313" key="2">
    <source>
        <dbReference type="Proteomes" id="UP000789366"/>
    </source>
</evidence>
<accession>A0ACA9L8J9</accession>
<dbReference type="EMBL" id="CAJVPW010003001">
    <property type="protein sequence ID" value="CAG8516660.1"/>
    <property type="molecule type" value="Genomic_DNA"/>
</dbReference>
<proteinExistence type="predicted"/>
<name>A0ACA9L8J9_9GLOM</name>
<protein>
    <submittedName>
        <fullName evidence="1">2165_t:CDS:1</fullName>
    </submittedName>
</protein>
<dbReference type="Proteomes" id="UP000789366">
    <property type="component" value="Unassembled WGS sequence"/>
</dbReference>